<keyword evidence="2" id="KW-0812">Transmembrane</keyword>
<comment type="caution">
    <text evidence="3">The sequence shown here is derived from an EMBL/GenBank/DDBJ whole genome shotgun (WGS) entry which is preliminary data.</text>
</comment>
<proteinExistence type="predicted"/>
<keyword evidence="4" id="KW-1185">Reference proteome</keyword>
<evidence type="ECO:0000313" key="3">
    <source>
        <dbReference type="EMBL" id="KAF3517383.1"/>
    </source>
</evidence>
<evidence type="ECO:0000256" key="2">
    <source>
        <dbReference type="SAM" id="Phobius"/>
    </source>
</evidence>
<sequence length="112" mass="12359">MAQHQPTVQTKAEEHFVQIPVNIGRDSTTLVNPNRIPNHWPTILLSTIFAIIGQTIAKLLENFYYNKINRSDTTNAAKTTAFGLKLSYKPSDSLSSSSLSSSSPPRNTTTLL</sequence>
<accession>A0ABQ7ATQ5</accession>
<dbReference type="Proteomes" id="UP000266723">
    <property type="component" value="Unassembled WGS sequence"/>
</dbReference>
<gene>
    <name evidence="3" type="ORF">DY000_02058736</name>
</gene>
<protein>
    <submittedName>
        <fullName evidence="3">Uncharacterized protein</fullName>
    </submittedName>
</protein>
<feature type="region of interest" description="Disordered" evidence="1">
    <location>
        <begin position="89"/>
        <end position="112"/>
    </location>
</feature>
<name>A0ABQ7ATQ5_BRACR</name>
<dbReference type="EMBL" id="QGKV02001556">
    <property type="protein sequence ID" value="KAF3517383.1"/>
    <property type="molecule type" value="Genomic_DNA"/>
</dbReference>
<keyword evidence="2" id="KW-0472">Membrane</keyword>
<evidence type="ECO:0000313" key="4">
    <source>
        <dbReference type="Proteomes" id="UP000266723"/>
    </source>
</evidence>
<evidence type="ECO:0000256" key="1">
    <source>
        <dbReference type="SAM" id="MobiDB-lite"/>
    </source>
</evidence>
<keyword evidence="2" id="KW-1133">Transmembrane helix</keyword>
<feature type="transmembrane region" description="Helical" evidence="2">
    <location>
        <begin position="40"/>
        <end position="60"/>
    </location>
</feature>
<feature type="compositionally biased region" description="Low complexity" evidence="1">
    <location>
        <begin position="89"/>
        <end position="105"/>
    </location>
</feature>
<reference evidence="3 4" key="1">
    <citation type="journal article" date="2020" name="BMC Genomics">
        <title>Intraspecific diversification of the crop wild relative Brassica cretica Lam. using demographic model selection.</title>
        <authorList>
            <person name="Kioukis A."/>
            <person name="Michalopoulou V.A."/>
            <person name="Briers L."/>
            <person name="Pirintsos S."/>
            <person name="Studholme D.J."/>
            <person name="Pavlidis P."/>
            <person name="Sarris P.F."/>
        </authorList>
    </citation>
    <scope>NUCLEOTIDE SEQUENCE [LARGE SCALE GENOMIC DNA]</scope>
    <source>
        <strain evidence="4">cv. PFS-1207/04</strain>
    </source>
</reference>
<organism evidence="3 4">
    <name type="scientific">Brassica cretica</name>
    <name type="common">Mustard</name>
    <dbReference type="NCBI Taxonomy" id="69181"/>
    <lineage>
        <taxon>Eukaryota</taxon>
        <taxon>Viridiplantae</taxon>
        <taxon>Streptophyta</taxon>
        <taxon>Embryophyta</taxon>
        <taxon>Tracheophyta</taxon>
        <taxon>Spermatophyta</taxon>
        <taxon>Magnoliopsida</taxon>
        <taxon>eudicotyledons</taxon>
        <taxon>Gunneridae</taxon>
        <taxon>Pentapetalae</taxon>
        <taxon>rosids</taxon>
        <taxon>malvids</taxon>
        <taxon>Brassicales</taxon>
        <taxon>Brassicaceae</taxon>
        <taxon>Brassiceae</taxon>
        <taxon>Brassica</taxon>
    </lineage>
</organism>